<keyword evidence="3" id="KW-0804">Transcription</keyword>
<dbReference type="InterPro" id="IPR036388">
    <property type="entry name" value="WH-like_DNA-bd_sf"/>
</dbReference>
<dbReference type="EMBL" id="JBHSJJ010000018">
    <property type="protein sequence ID" value="MFC4874437.1"/>
    <property type="molecule type" value="Genomic_DNA"/>
</dbReference>
<dbReference type="PROSITE" id="PS51118">
    <property type="entry name" value="HTH_HXLR"/>
    <property type="match status" value="1"/>
</dbReference>
<dbReference type="PANTHER" id="PTHR33204:SF29">
    <property type="entry name" value="TRANSCRIPTIONAL REGULATOR"/>
    <property type="match status" value="1"/>
</dbReference>
<dbReference type="Gene3D" id="1.10.10.10">
    <property type="entry name" value="Winged helix-like DNA-binding domain superfamily/Winged helix DNA-binding domain"/>
    <property type="match status" value="1"/>
</dbReference>
<keyword evidence="1" id="KW-0805">Transcription regulation</keyword>
<dbReference type="SUPFAM" id="SSF46785">
    <property type="entry name" value="Winged helix' DNA-binding domain"/>
    <property type="match status" value="1"/>
</dbReference>
<dbReference type="Proteomes" id="UP001595818">
    <property type="component" value="Unassembled WGS sequence"/>
</dbReference>
<comment type="caution">
    <text evidence="5">The sequence shown here is derived from an EMBL/GenBank/DDBJ whole genome shotgun (WGS) entry which is preliminary data.</text>
</comment>
<name>A0ABV9T7B9_9BACT</name>
<keyword evidence="2" id="KW-0238">DNA-binding</keyword>
<evidence type="ECO:0000259" key="4">
    <source>
        <dbReference type="PROSITE" id="PS51118"/>
    </source>
</evidence>
<proteinExistence type="predicted"/>
<dbReference type="RefSeq" id="WP_377068283.1">
    <property type="nucleotide sequence ID" value="NZ_JBHSJJ010000018.1"/>
</dbReference>
<evidence type="ECO:0000313" key="5">
    <source>
        <dbReference type="EMBL" id="MFC4874437.1"/>
    </source>
</evidence>
<evidence type="ECO:0000256" key="1">
    <source>
        <dbReference type="ARBA" id="ARBA00023015"/>
    </source>
</evidence>
<dbReference type="Pfam" id="PF01638">
    <property type="entry name" value="HxlR"/>
    <property type="match status" value="1"/>
</dbReference>
<protein>
    <submittedName>
        <fullName evidence="5">Winged helix-turn-helix transcriptional regulator</fullName>
    </submittedName>
</protein>
<organism evidence="5 6">
    <name type="scientific">Negadavirga shengliensis</name>
    <dbReference type="NCBI Taxonomy" id="1389218"/>
    <lineage>
        <taxon>Bacteria</taxon>
        <taxon>Pseudomonadati</taxon>
        <taxon>Bacteroidota</taxon>
        <taxon>Cytophagia</taxon>
        <taxon>Cytophagales</taxon>
        <taxon>Cyclobacteriaceae</taxon>
        <taxon>Negadavirga</taxon>
    </lineage>
</organism>
<sequence>MRKTTSSNALNEKKINATCGMGYALSLIGGRWKSNILWRLLINGKLRYSELLRHIPDISERMLVSQLRELEADQLVKRTVHPEVPPRVEYEMTDLGRSMEPMLNSISEWGEKHRRAIDGDPPSAAHGQV</sequence>
<reference evidence="6" key="1">
    <citation type="journal article" date="2019" name="Int. J. Syst. Evol. Microbiol.">
        <title>The Global Catalogue of Microorganisms (GCM) 10K type strain sequencing project: providing services to taxonomists for standard genome sequencing and annotation.</title>
        <authorList>
            <consortium name="The Broad Institute Genomics Platform"/>
            <consortium name="The Broad Institute Genome Sequencing Center for Infectious Disease"/>
            <person name="Wu L."/>
            <person name="Ma J."/>
        </authorList>
    </citation>
    <scope>NUCLEOTIDE SEQUENCE [LARGE SCALE GENOMIC DNA]</scope>
    <source>
        <strain evidence="6">CGMCC 4.7466</strain>
    </source>
</reference>
<dbReference type="InterPro" id="IPR002577">
    <property type="entry name" value="HTH_HxlR"/>
</dbReference>
<gene>
    <name evidence="5" type="ORF">ACFPFU_22225</name>
</gene>
<evidence type="ECO:0000256" key="2">
    <source>
        <dbReference type="ARBA" id="ARBA00023125"/>
    </source>
</evidence>
<evidence type="ECO:0000313" key="6">
    <source>
        <dbReference type="Proteomes" id="UP001595818"/>
    </source>
</evidence>
<evidence type="ECO:0000256" key="3">
    <source>
        <dbReference type="ARBA" id="ARBA00023163"/>
    </source>
</evidence>
<dbReference type="InterPro" id="IPR036390">
    <property type="entry name" value="WH_DNA-bd_sf"/>
</dbReference>
<accession>A0ABV9T7B9</accession>
<feature type="domain" description="HTH hxlR-type" evidence="4">
    <location>
        <begin position="19"/>
        <end position="118"/>
    </location>
</feature>
<dbReference type="PANTHER" id="PTHR33204">
    <property type="entry name" value="TRANSCRIPTIONAL REGULATOR, MARR FAMILY"/>
    <property type="match status" value="1"/>
</dbReference>
<keyword evidence="6" id="KW-1185">Reference proteome</keyword>